<accession>A0A0D6XNC0</accession>
<keyword evidence="2 4" id="KW-0808">Transferase</keyword>
<proteinExistence type="predicted"/>
<dbReference type="Proteomes" id="UP000032366">
    <property type="component" value="Unassembled WGS sequence"/>
</dbReference>
<dbReference type="EMBL" id="JXWY01000057">
    <property type="protein sequence ID" value="KIX90309.1"/>
    <property type="molecule type" value="Genomic_DNA"/>
</dbReference>
<evidence type="ECO:0000313" key="3">
    <source>
        <dbReference type="EMBL" id="KIX90309.1"/>
    </source>
</evidence>
<dbReference type="Proteomes" id="UP000254100">
    <property type="component" value="Unassembled WGS sequence"/>
</dbReference>
<dbReference type="RefSeq" id="WP_044360904.1">
    <property type="nucleotide sequence ID" value="NZ_JXWY01000057.1"/>
</dbReference>
<dbReference type="PANTHER" id="PTHR43619:SF2">
    <property type="entry name" value="S-ADENOSYL-L-METHIONINE-DEPENDENT METHYLTRANSFERASES SUPERFAMILY PROTEIN"/>
    <property type="match status" value="1"/>
</dbReference>
<evidence type="ECO:0000256" key="2">
    <source>
        <dbReference type="ARBA" id="ARBA00022679"/>
    </source>
</evidence>
<gene>
    <name evidence="4" type="ORF">NCTC13832_00535</name>
    <name evidence="3" type="ORF">TP70_08205</name>
</gene>
<keyword evidence="5" id="KW-1185">Reference proteome</keyword>
<dbReference type="GO" id="GO:0008168">
    <property type="term" value="F:methyltransferase activity"/>
    <property type="evidence" value="ECO:0007669"/>
    <property type="project" value="UniProtKB-KW"/>
</dbReference>
<evidence type="ECO:0000313" key="4">
    <source>
        <dbReference type="EMBL" id="SUM56873.1"/>
    </source>
</evidence>
<name>A0A0D6XNC0_9STAP</name>
<dbReference type="OrthoDB" id="9800233at2"/>
<dbReference type="InterPro" id="IPR007213">
    <property type="entry name" value="Ppm1/Ppm2/Tcmp"/>
</dbReference>
<reference evidence="3 5" key="1">
    <citation type="submission" date="2015-01" db="EMBL/GenBank/DDBJ databases">
        <authorList>
            <person name="Guo J."/>
        </authorList>
    </citation>
    <scope>NUCLEOTIDE SEQUENCE [LARGE SCALE GENOMIC DNA]</scope>
    <source>
        <strain evidence="3 5">DSM 22147</strain>
    </source>
</reference>
<dbReference type="GO" id="GO:0032259">
    <property type="term" value="P:methylation"/>
    <property type="evidence" value="ECO:0007669"/>
    <property type="project" value="UniProtKB-KW"/>
</dbReference>
<evidence type="ECO:0000256" key="1">
    <source>
        <dbReference type="ARBA" id="ARBA00022603"/>
    </source>
</evidence>
<evidence type="ECO:0000313" key="6">
    <source>
        <dbReference type="Proteomes" id="UP000254100"/>
    </source>
</evidence>
<sequence length="273" mass="32026">MNQLKGIPESMLIPLAARAREFDHENPIIKDELSKEIFCHIKNDYKNIECDKMSQVGISVRSAILDDITQDFVNNAENPIVINIGCGLDTRYQRFNTYNLSWVDLDVPESIQIRKQFFEETAHYKMIVKSMLDDTWIEQAKQYDFYDKDANLLFIFEGVLMYFDMQTIKGLLNTIIQQFASHKITFAIEFCSKTIAKNTKRHKSVSKLSSQPLFQYGYNQLAELDAILPKQLSIKHEYNYFDFYKSRWGLFGACRYIPFLKNRLNNKIVTMEN</sequence>
<dbReference type="EMBL" id="UHDT01000001">
    <property type="protein sequence ID" value="SUM56873.1"/>
    <property type="molecule type" value="Genomic_DNA"/>
</dbReference>
<reference evidence="4 6" key="2">
    <citation type="submission" date="2018-06" db="EMBL/GenBank/DDBJ databases">
        <authorList>
            <consortium name="Pathogen Informatics"/>
            <person name="Doyle S."/>
        </authorList>
    </citation>
    <scope>NUCLEOTIDE SEQUENCE [LARGE SCALE GENOMIC DNA]</scope>
    <source>
        <strain evidence="4 6">NCTC13832</strain>
    </source>
</reference>
<evidence type="ECO:0000313" key="5">
    <source>
        <dbReference type="Proteomes" id="UP000032366"/>
    </source>
</evidence>
<dbReference type="InterPro" id="IPR029063">
    <property type="entry name" value="SAM-dependent_MTases_sf"/>
</dbReference>
<dbReference type="SUPFAM" id="SSF53335">
    <property type="entry name" value="S-adenosyl-L-methionine-dependent methyltransferases"/>
    <property type="match status" value="1"/>
</dbReference>
<organism evidence="4 6">
    <name type="scientific">Staphylococcus microti</name>
    <dbReference type="NCBI Taxonomy" id="569857"/>
    <lineage>
        <taxon>Bacteria</taxon>
        <taxon>Bacillati</taxon>
        <taxon>Bacillota</taxon>
        <taxon>Bacilli</taxon>
        <taxon>Bacillales</taxon>
        <taxon>Staphylococcaceae</taxon>
        <taxon>Staphylococcus</taxon>
    </lineage>
</organism>
<keyword evidence="1 4" id="KW-0489">Methyltransferase</keyword>
<dbReference type="Gene3D" id="3.40.50.150">
    <property type="entry name" value="Vaccinia Virus protein VP39"/>
    <property type="match status" value="1"/>
</dbReference>
<protein>
    <submittedName>
        <fullName evidence="3">Leucine carboxyl methyltransferase</fullName>
    </submittedName>
    <submittedName>
        <fullName evidence="4">Tetracenomycin polyketide synthesis O-methyltransferase TcmP</fullName>
    </submittedName>
</protein>
<dbReference type="PIRSF" id="PIRSF028177">
    <property type="entry name" value="Polyketide_synth_Omtfrase_TcmP"/>
    <property type="match status" value="1"/>
</dbReference>
<dbReference type="Pfam" id="PF04072">
    <property type="entry name" value="LCM"/>
    <property type="match status" value="1"/>
</dbReference>
<dbReference type="PANTHER" id="PTHR43619">
    <property type="entry name" value="S-ADENOSYL-L-METHIONINE-DEPENDENT METHYLTRANSFERASE YKTD-RELATED"/>
    <property type="match status" value="1"/>
</dbReference>
<dbReference type="InterPro" id="IPR016874">
    <property type="entry name" value="TcmP-like"/>
</dbReference>
<dbReference type="AlphaFoldDB" id="A0A0D6XNC0"/>